<feature type="compositionally biased region" description="Basic residues" evidence="1">
    <location>
        <begin position="1"/>
        <end position="14"/>
    </location>
</feature>
<evidence type="ECO:0000256" key="1">
    <source>
        <dbReference type="SAM" id="MobiDB-lite"/>
    </source>
</evidence>
<evidence type="ECO:0000313" key="2">
    <source>
        <dbReference type="EMBL" id="KKN64933.1"/>
    </source>
</evidence>
<proteinExistence type="predicted"/>
<organism evidence="2">
    <name type="scientific">marine sediment metagenome</name>
    <dbReference type="NCBI Taxonomy" id="412755"/>
    <lineage>
        <taxon>unclassified sequences</taxon>
        <taxon>metagenomes</taxon>
        <taxon>ecological metagenomes</taxon>
    </lineage>
</organism>
<dbReference type="AlphaFoldDB" id="A0A0F9VGL2"/>
<name>A0A0F9VGL2_9ZZZZ</name>
<accession>A0A0F9VGL2</accession>
<feature type="non-terminal residue" evidence="2">
    <location>
        <position position="63"/>
    </location>
</feature>
<dbReference type="EMBL" id="LAZR01000539">
    <property type="protein sequence ID" value="KKN64933.1"/>
    <property type="molecule type" value="Genomic_DNA"/>
</dbReference>
<feature type="region of interest" description="Disordered" evidence="1">
    <location>
        <begin position="1"/>
        <end position="27"/>
    </location>
</feature>
<protein>
    <submittedName>
        <fullName evidence="2">Uncharacterized protein</fullName>
    </submittedName>
</protein>
<gene>
    <name evidence="2" type="ORF">LCGC14_0486290</name>
</gene>
<reference evidence="2" key="1">
    <citation type="journal article" date="2015" name="Nature">
        <title>Complex archaea that bridge the gap between prokaryotes and eukaryotes.</title>
        <authorList>
            <person name="Spang A."/>
            <person name="Saw J.H."/>
            <person name="Jorgensen S.L."/>
            <person name="Zaremba-Niedzwiedzka K."/>
            <person name="Martijn J."/>
            <person name="Lind A.E."/>
            <person name="van Eijk R."/>
            <person name="Schleper C."/>
            <person name="Guy L."/>
            <person name="Ettema T.J."/>
        </authorList>
    </citation>
    <scope>NUCLEOTIDE SEQUENCE</scope>
</reference>
<sequence>MAKKQAARRSRGTARKSASKDSKVKKICIPQRPKTRAGLQRATKALLGVTFPQKAICPHHNSP</sequence>
<comment type="caution">
    <text evidence="2">The sequence shown here is derived from an EMBL/GenBank/DDBJ whole genome shotgun (WGS) entry which is preliminary data.</text>
</comment>